<dbReference type="GO" id="GO:0042597">
    <property type="term" value="C:periplasmic space"/>
    <property type="evidence" value="ECO:0007669"/>
    <property type="project" value="UniProtKB-SubCell"/>
</dbReference>
<dbReference type="HAMAP" id="MF_00671">
    <property type="entry name" value="TolB"/>
    <property type="match status" value="1"/>
</dbReference>
<keyword evidence="8" id="KW-1185">Reference proteome</keyword>
<reference evidence="8" key="1">
    <citation type="submission" date="2011-03" db="EMBL/GenBank/DDBJ databases">
        <title>Draft genome sequence of Brevundimonas diminuta.</title>
        <authorList>
            <person name="Brown P.J.B."/>
            <person name="Buechlein A."/>
            <person name="Hemmerich C."/>
            <person name="Brun Y.V."/>
        </authorList>
    </citation>
    <scope>NUCLEOTIDE SEQUENCE [LARGE SCALE GENOMIC DNA]</scope>
    <source>
        <strain evidence="8">C19</strain>
    </source>
</reference>
<feature type="chain" id="PRO_5009011897" description="Tol-Pal system protein TolB" evidence="5">
    <location>
        <begin position="28"/>
        <end position="449"/>
    </location>
</feature>
<dbReference type="PANTHER" id="PTHR36842:SF1">
    <property type="entry name" value="PROTEIN TOLB"/>
    <property type="match status" value="1"/>
</dbReference>
<dbReference type="InterPro" id="IPR006311">
    <property type="entry name" value="TAT_signal"/>
</dbReference>
<dbReference type="Pfam" id="PF07676">
    <property type="entry name" value="PD40"/>
    <property type="match status" value="4"/>
</dbReference>
<dbReference type="Pfam" id="PF04052">
    <property type="entry name" value="TolB_N"/>
    <property type="match status" value="1"/>
</dbReference>
<dbReference type="EMBL" id="GL883077">
    <property type="protein sequence ID" value="EGF93362.1"/>
    <property type="molecule type" value="Genomic_DNA"/>
</dbReference>
<dbReference type="NCBIfam" id="TIGR02800">
    <property type="entry name" value="propeller_TolB"/>
    <property type="match status" value="1"/>
</dbReference>
<evidence type="ECO:0000256" key="4">
    <source>
        <dbReference type="ARBA" id="ARBA00022764"/>
    </source>
</evidence>
<feature type="domain" description="TolB N-terminal" evidence="6">
    <location>
        <begin position="42"/>
        <end position="143"/>
    </location>
</feature>
<evidence type="ECO:0000256" key="1">
    <source>
        <dbReference type="ARBA" id="ARBA00004418"/>
    </source>
</evidence>
<accession>F4QKR0</accession>
<feature type="signal peptide" evidence="5">
    <location>
        <begin position="1"/>
        <end position="27"/>
    </location>
</feature>
<dbReference type="OrthoDB" id="9802240at2"/>
<dbReference type="Proteomes" id="UP000006512">
    <property type="component" value="Unassembled WGS sequence"/>
</dbReference>
<comment type="similarity">
    <text evidence="2 5">Belongs to the TolB family.</text>
</comment>
<keyword evidence="3 5" id="KW-0732">Signal</keyword>
<comment type="subunit">
    <text evidence="5">The Tol-Pal system is composed of five core proteins: the inner membrane proteins TolA, TolQ and TolR, the periplasmic protein TolB and the outer membrane protein Pal. They form a network linking the inner and outer membranes and the peptidoglycan layer.</text>
</comment>
<dbReference type="SUPFAM" id="SSF52964">
    <property type="entry name" value="TolB, N-terminal domain"/>
    <property type="match status" value="1"/>
</dbReference>
<dbReference type="GO" id="GO:0051301">
    <property type="term" value="P:cell division"/>
    <property type="evidence" value="ECO:0007669"/>
    <property type="project" value="UniProtKB-UniRule"/>
</dbReference>
<keyword evidence="4 5" id="KW-0574">Periplasm</keyword>
<dbReference type="InterPro" id="IPR011659">
    <property type="entry name" value="WD40"/>
</dbReference>
<name>F4QKR0_9CAUL</name>
<dbReference type="PANTHER" id="PTHR36842">
    <property type="entry name" value="PROTEIN TOLB HOMOLOG"/>
    <property type="match status" value="1"/>
</dbReference>
<evidence type="ECO:0000313" key="7">
    <source>
        <dbReference type="EMBL" id="EGF93362.1"/>
    </source>
</evidence>
<dbReference type="GO" id="GO:0017038">
    <property type="term" value="P:protein import"/>
    <property type="evidence" value="ECO:0007669"/>
    <property type="project" value="InterPro"/>
</dbReference>
<dbReference type="InterPro" id="IPR007195">
    <property type="entry name" value="TolB_N"/>
</dbReference>
<comment type="function">
    <text evidence="5">Part of the Tol-Pal system, which plays a role in outer membrane invagination during cell division and is important for maintaining outer membrane integrity.</text>
</comment>
<dbReference type="Gene3D" id="3.40.50.10070">
    <property type="entry name" value="TolB, N-terminal domain"/>
    <property type="match status" value="1"/>
</dbReference>
<evidence type="ECO:0000256" key="3">
    <source>
        <dbReference type="ARBA" id="ARBA00022729"/>
    </source>
</evidence>
<evidence type="ECO:0000259" key="6">
    <source>
        <dbReference type="Pfam" id="PF04052"/>
    </source>
</evidence>
<evidence type="ECO:0000313" key="8">
    <source>
        <dbReference type="Proteomes" id="UP000006512"/>
    </source>
</evidence>
<proteinExistence type="inferred from homology"/>
<keyword evidence="5" id="KW-0132">Cell division</keyword>
<keyword evidence="5" id="KW-0131">Cell cycle</keyword>
<sequence precursor="true">MTKTFPSLSRRTLLHTLPAAGALTAMAGSVAAQSQGPLRGTVDEADVQPLAIAIMISGTDPSGNTIGEQLTKVVINDLQSSGYFAPIDPRAFIETSLDVNSPPTWENWTAINAQFLANGRAYINANGQVQADVRVWDIYSQKEAFPGAGHMITPEQWRRLAHKHADAIYERLTGEKGYFDTRIAFVAESGKRGDRVKRLAMMDQDGANPQYLAVEGSGKIITPRFSADGTEIAYMALSADSARIFLYDLEARRGEQVAQVRGMAFAPRYSPDGTKLAFSVSQGANSDIYVTNLNTRSLSRLTSDPAIDTSPSFSADGSRIAFTSDRGGSPQIYVMGADGSGARRITFGGGLYSTPVFSPKGDLIAFTKQSKGRFSIGVMNPDGSGERLLTSSYLEEGPTWAPNGRYIMFFREPPGGMPSLWMVEVNGRIERPVPYTGGASDPAWSPLLP</sequence>
<dbReference type="SUPFAM" id="SSF69304">
    <property type="entry name" value="Tricorn protease N-terminal domain"/>
    <property type="match status" value="1"/>
</dbReference>
<comment type="subcellular location">
    <subcellularLocation>
        <location evidence="1 5">Periplasm</location>
    </subcellularLocation>
</comment>
<dbReference type="InterPro" id="IPR011042">
    <property type="entry name" value="6-blade_b-propeller_TolB-like"/>
</dbReference>
<dbReference type="eggNOG" id="COG0823">
    <property type="taxonomic scope" value="Bacteria"/>
</dbReference>
<gene>
    <name evidence="5 7" type="primary">tolB</name>
    <name evidence="7" type="ORF">ABI_18020</name>
</gene>
<dbReference type="STRING" id="715226.ABI_18020"/>
<evidence type="ECO:0000256" key="5">
    <source>
        <dbReference type="HAMAP-Rule" id="MF_00671"/>
    </source>
</evidence>
<dbReference type="AlphaFoldDB" id="F4QKR0"/>
<protein>
    <recommendedName>
        <fullName evidence="5">Tol-Pal system protein TolB</fullName>
    </recommendedName>
</protein>
<organism evidence="7 8">
    <name type="scientific">Asticcacaulis biprosthecium C19</name>
    <dbReference type="NCBI Taxonomy" id="715226"/>
    <lineage>
        <taxon>Bacteria</taxon>
        <taxon>Pseudomonadati</taxon>
        <taxon>Pseudomonadota</taxon>
        <taxon>Alphaproteobacteria</taxon>
        <taxon>Caulobacterales</taxon>
        <taxon>Caulobacteraceae</taxon>
        <taxon>Asticcacaulis</taxon>
    </lineage>
</organism>
<evidence type="ECO:0000256" key="2">
    <source>
        <dbReference type="ARBA" id="ARBA00009820"/>
    </source>
</evidence>
<dbReference type="PROSITE" id="PS51318">
    <property type="entry name" value="TAT"/>
    <property type="match status" value="1"/>
</dbReference>
<dbReference type="HOGENOM" id="CLU_047123_0_0_5"/>
<dbReference type="Gene3D" id="2.120.10.30">
    <property type="entry name" value="TolB, C-terminal domain"/>
    <property type="match status" value="1"/>
</dbReference>
<dbReference type="InterPro" id="IPR014167">
    <property type="entry name" value="Tol-Pal_TolB"/>
</dbReference>